<evidence type="ECO:0000313" key="2">
    <source>
        <dbReference type="WBParaSite" id="SMUV_0000346001-mRNA-1"/>
    </source>
</evidence>
<dbReference type="AlphaFoldDB" id="A0A0N5AGK3"/>
<dbReference type="WBParaSite" id="SMUV_0000346001-mRNA-1">
    <property type="protein sequence ID" value="SMUV_0000346001-mRNA-1"/>
    <property type="gene ID" value="SMUV_0000346001"/>
</dbReference>
<name>A0A0N5AGK3_9BILA</name>
<accession>A0A0N5AGK3</accession>
<protein>
    <submittedName>
        <fullName evidence="2">HTH psq-type domain-containing protein</fullName>
    </submittedName>
</protein>
<organism evidence="1 2">
    <name type="scientific">Syphacia muris</name>
    <dbReference type="NCBI Taxonomy" id="451379"/>
    <lineage>
        <taxon>Eukaryota</taxon>
        <taxon>Metazoa</taxon>
        <taxon>Ecdysozoa</taxon>
        <taxon>Nematoda</taxon>
        <taxon>Chromadorea</taxon>
        <taxon>Rhabditida</taxon>
        <taxon>Spirurina</taxon>
        <taxon>Oxyuridomorpha</taxon>
        <taxon>Oxyuroidea</taxon>
        <taxon>Oxyuridae</taxon>
        <taxon>Syphacia</taxon>
    </lineage>
</organism>
<dbReference type="Proteomes" id="UP000046393">
    <property type="component" value="Unplaced"/>
</dbReference>
<proteinExistence type="predicted"/>
<keyword evidence="1" id="KW-1185">Reference proteome</keyword>
<sequence length="73" mass="8455">MYPWVNMYRAKNLEIVEKGKKRKISNLRLYERLVVSVQLSLRQKAAINEPNLTISEIAKKNDRNIGVTGIVLE</sequence>
<evidence type="ECO:0000313" key="1">
    <source>
        <dbReference type="Proteomes" id="UP000046393"/>
    </source>
</evidence>
<reference evidence="2" key="1">
    <citation type="submission" date="2017-02" db="UniProtKB">
        <authorList>
            <consortium name="WormBaseParasite"/>
        </authorList>
    </citation>
    <scope>IDENTIFICATION</scope>
</reference>